<dbReference type="GO" id="GO:0022857">
    <property type="term" value="F:transmembrane transporter activity"/>
    <property type="evidence" value="ECO:0007669"/>
    <property type="project" value="InterPro"/>
</dbReference>
<feature type="transmembrane region" description="Helical" evidence="7">
    <location>
        <begin position="177"/>
        <end position="194"/>
    </location>
</feature>
<feature type="transmembrane region" description="Helical" evidence="7">
    <location>
        <begin position="258"/>
        <end position="276"/>
    </location>
</feature>
<dbReference type="SUPFAM" id="SSF103473">
    <property type="entry name" value="MFS general substrate transporter"/>
    <property type="match status" value="1"/>
</dbReference>
<dbReference type="PANTHER" id="PTHR23517">
    <property type="entry name" value="RESISTANCE PROTEIN MDTM, PUTATIVE-RELATED-RELATED"/>
    <property type="match status" value="1"/>
</dbReference>
<dbReference type="PANTHER" id="PTHR23517:SF2">
    <property type="entry name" value="MULTIDRUG RESISTANCE PROTEIN MDTH"/>
    <property type="match status" value="1"/>
</dbReference>
<keyword evidence="2" id="KW-0813">Transport</keyword>
<evidence type="ECO:0000259" key="8">
    <source>
        <dbReference type="PROSITE" id="PS50850"/>
    </source>
</evidence>
<dbReference type="Gene3D" id="1.20.1250.20">
    <property type="entry name" value="MFS general substrate transporter like domains"/>
    <property type="match status" value="1"/>
</dbReference>
<feature type="transmembrane region" description="Helical" evidence="7">
    <location>
        <begin position="231"/>
        <end position="252"/>
    </location>
</feature>
<name>A0A0U3LIM9_STRGL</name>
<feature type="transmembrane region" description="Helical" evidence="7">
    <location>
        <begin position="102"/>
        <end position="128"/>
    </location>
</feature>
<keyword evidence="6 7" id="KW-0472">Membrane</keyword>
<dbReference type="InterPro" id="IPR050171">
    <property type="entry name" value="MFS_Transporters"/>
</dbReference>
<dbReference type="KEGG" id="sgb:WQO_18385"/>
<keyword evidence="4 7" id="KW-0812">Transmembrane</keyword>
<comment type="subcellular location">
    <subcellularLocation>
        <location evidence="1">Cell membrane</location>
        <topology evidence="1">Multi-pass membrane protein</topology>
    </subcellularLocation>
</comment>
<reference evidence="9 10" key="1">
    <citation type="journal article" date="2012" name="J. Bacteriol.">
        <title>Draft genome sequence of Streptomyces globisporus C-1027, which produces an antitumor antibiotic consisting of a nine-membered enediyne with a chromoprotein.</title>
        <authorList>
            <person name="Wang L."/>
            <person name="Wang S."/>
            <person name="He Q."/>
            <person name="Yu T."/>
            <person name="Li Q."/>
            <person name="Hong B."/>
        </authorList>
    </citation>
    <scope>NUCLEOTIDE SEQUENCE [LARGE SCALE GENOMIC DNA]</scope>
    <source>
        <strain evidence="9 10">C-1027</strain>
    </source>
</reference>
<evidence type="ECO:0000313" key="10">
    <source>
        <dbReference type="Proteomes" id="UP000064183"/>
    </source>
</evidence>
<dbReference type="Pfam" id="PF07690">
    <property type="entry name" value="MFS_1"/>
    <property type="match status" value="1"/>
</dbReference>
<dbReference type="RefSeq" id="WP_010063146.1">
    <property type="nucleotide sequence ID" value="NZ_CP013738.1"/>
</dbReference>
<dbReference type="GeneID" id="27784338"/>
<proteinExistence type="predicted"/>
<evidence type="ECO:0000313" key="9">
    <source>
        <dbReference type="EMBL" id="ALU95115.1"/>
    </source>
</evidence>
<accession>A0A0U3LIM9</accession>
<feature type="transmembrane region" description="Helical" evidence="7">
    <location>
        <begin position="62"/>
        <end position="82"/>
    </location>
</feature>
<evidence type="ECO:0000256" key="2">
    <source>
        <dbReference type="ARBA" id="ARBA00022448"/>
    </source>
</evidence>
<dbReference type="Proteomes" id="UP000064183">
    <property type="component" value="Chromosome"/>
</dbReference>
<dbReference type="InterPro" id="IPR011701">
    <property type="entry name" value="MFS"/>
</dbReference>
<keyword evidence="5 7" id="KW-1133">Transmembrane helix</keyword>
<protein>
    <recommendedName>
        <fullName evidence="8">Major facilitator superfamily (MFS) profile domain-containing protein</fullName>
    </recommendedName>
</protein>
<dbReference type="STRING" id="1172567.WQO_18385"/>
<feature type="transmembrane region" description="Helical" evidence="7">
    <location>
        <begin position="379"/>
        <end position="400"/>
    </location>
</feature>
<dbReference type="GO" id="GO:0005886">
    <property type="term" value="C:plasma membrane"/>
    <property type="evidence" value="ECO:0007669"/>
    <property type="project" value="UniProtKB-SubCell"/>
</dbReference>
<evidence type="ECO:0000256" key="7">
    <source>
        <dbReference type="SAM" id="Phobius"/>
    </source>
</evidence>
<evidence type="ECO:0000256" key="1">
    <source>
        <dbReference type="ARBA" id="ARBA00004651"/>
    </source>
</evidence>
<feature type="transmembrane region" description="Helical" evidence="7">
    <location>
        <begin position="353"/>
        <end position="373"/>
    </location>
</feature>
<dbReference type="PROSITE" id="PS50850">
    <property type="entry name" value="MFS"/>
    <property type="match status" value="1"/>
</dbReference>
<gene>
    <name evidence="9" type="ORF">WQO_18385</name>
</gene>
<dbReference type="InterPro" id="IPR020846">
    <property type="entry name" value="MFS_dom"/>
</dbReference>
<evidence type="ECO:0000256" key="6">
    <source>
        <dbReference type="ARBA" id="ARBA00023136"/>
    </source>
</evidence>
<dbReference type="AlphaFoldDB" id="A0A0U3LIM9"/>
<feature type="domain" description="Major facilitator superfamily (MFS) profile" evidence="8">
    <location>
        <begin position="23"/>
        <end position="405"/>
    </location>
</feature>
<dbReference type="EMBL" id="CP013738">
    <property type="protein sequence ID" value="ALU95115.1"/>
    <property type="molecule type" value="Genomic_DNA"/>
</dbReference>
<keyword evidence="3" id="KW-1003">Cell membrane</keyword>
<feature type="transmembrane region" description="Helical" evidence="7">
    <location>
        <begin position="148"/>
        <end position="171"/>
    </location>
</feature>
<feature type="transmembrane region" description="Helical" evidence="7">
    <location>
        <begin position="26"/>
        <end position="50"/>
    </location>
</feature>
<sequence>MTEGTRGGRLTGKWRTFTSLPAGLKALIGLSFVVALGSYMVTPFIGVLMVKAIGLDIRVAGTLVAVATFIQFGGSILGGAVVDRIGLKRTMVLALTVRTAGLALLGVAVTVPWVAYPAVVLVAAGPALYLPANKAYIVTSVSDELRPLFLGVSSAALNAGMGIGPLLAALLIDADPLLLLVGLAGLFALITAAHQTALKPVERRPDAPPATRGSEKVRGKRAALRGALRPVLFTALAFYLYFFFQSFIGLYAAGVSDIQLLGWVMLLNCAMVVLLQPPLADRIASADYRLLMAGSFGLMALGMASMALGGLPALLAGTAFFTLGEIFLFLRCDLELVDRVPGNPAFAFGVQRLAAGIGGLLAGVVGGFVFAHFEAAGHLGTFWLVVAAQCAGAALLALLLGGRTRPAVPETIAVETGVAR</sequence>
<dbReference type="InterPro" id="IPR036259">
    <property type="entry name" value="MFS_trans_sf"/>
</dbReference>
<evidence type="ECO:0000256" key="4">
    <source>
        <dbReference type="ARBA" id="ARBA00022692"/>
    </source>
</evidence>
<evidence type="ECO:0000256" key="3">
    <source>
        <dbReference type="ARBA" id="ARBA00022475"/>
    </source>
</evidence>
<evidence type="ECO:0000256" key="5">
    <source>
        <dbReference type="ARBA" id="ARBA00022989"/>
    </source>
</evidence>
<organism evidence="9 10">
    <name type="scientific">Streptomyces globisporus C-1027</name>
    <dbReference type="NCBI Taxonomy" id="1172567"/>
    <lineage>
        <taxon>Bacteria</taxon>
        <taxon>Bacillati</taxon>
        <taxon>Actinomycetota</taxon>
        <taxon>Actinomycetes</taxon>
        <taxon>Kitasatosporales</taxon>
        <taxon>Streptomycetaceae</taxon>
        <taxon>Streptomyces</taxon>
    </lineage>
</organism>